<keyword evidence="2" id="KW-1185">Reference proteome</keyword>
<name>A0A5B7GGI1_PORTR</name>
<accession>A0A5B7GGI1</accession>
<dbReference type="AlphaFoldDB" id="A0A5B7GGI1"/>
<reference evidence="1 2" key="1">
    <citation type="submission" date="2019-05" db="EMBL/GenBank/DDBJ databases">
        <title>Another draft genome of Portunus trituberculatus and its Hox gene families provides insights of decapod evolution.</title>
        <authorList>
            <person name="Jeong J.-H."/>
            <person name="Song I."/>
            <person name="Kim S."/>
            <person name="Choi T."/>
            <person name="Kim D."/>
            <person name="Ryu S."/>
            <person name="Kim W."/>
        </authorList>
    </citation>
    <scope>NUCLEOTIDE SEQUENCE [LARGE SCALE GENOMIC DNA]</scope>
    <source>
        <tissue evidence="1">Muscle</tissue>
    </source>
</reference>
<evidence type="ECO:0000313" key="2">
    <source>
        <dbReference type="Proteomes" id="UP000324222"/>
    </source>
</evidence>
<comment type="caution">
    <text evidence="1">The sequence shown here is derived from an EMBL/GenBank/DDBJ whole genome shotgun (WGS) entry which is preliminary data.</text>
</comment>
<proteinExistence type="predicted"/>
<dbReference type="EMBL" id="VSRR010014080">
    <property type="protein sequence ID" value="MPC56609.1"/>
    <property type="molecule type" value="Genomic_DNA"/>
</dbReference>
<protein>
    <submittedName>
        <fullName evidence="1">Uncharacterized protein</fullName>
    </submittedName>
</protein>
<gene>
    <name evidence="1" type="ORF">E2C01_050573</name>
</gene>
<evidence type="ECO:0000313" key="1">
    <source>
        <dbReference type="EMBL" id="MPC56609.1"/>
    </source>
</evidence>
<sequence>MELIVISYVRSKTKNLALSGVKMLTVNRLIFCDFGHDCEQEQTQHFLKKLPWLEKTFSQEDMVEEENLDISFGCI</sequence>
<dbReference type="Proteomes" id="UP000324222">
    <property type="component" value="Unassembled WGS sequence"/>
</dbReference>
<organism evidence="1 2">
    <name type="scientific">Portunus trituberculatus</name>
    <name type="common">Swimming crab</name>
    <name type="synonym">Neptunus trituberculatus</name>
    <dbReference type="NCBI Taxonomy" id="210409"/>
    <lineage>
        <taxon>Eukaryota</taxon>
        <taxon>Metazoa</taxon>
        <taxon>Ecdysozoa</taxon>
        <taxon>Arthropoda</taxon>
        <taxon>Crustacea</taxon>
        <taxon>Multicrustacea</taxon>
        <taxon>Malacostraca</taxon>
        <taxon>Eumalacostraca</taxon>
        <taxon>Eucarida</taxon>
        <taxon>Decapoda</taxon>
        <taxon>Pleocyemata</taxon>
        <taxon>Brachyura</taxon>
        <taxon>Eubrachyura</taxon>
        <taxon>Portunoidea</taxon>
        <taxon>Portunidae</taxon>
        <taxon>Portuninae</taxon>
        <taxon>Portunus</taxon>
    </lineage>
</organism>